<reference evidence="3" key="1">
    <citation type="submission" date="2025-08" db="UniProtKB">
        <authorList>
            <consortium name="RefSeq"/>
        </authorList>
    </citation>
    <scope>IDENTIFICATION</scope>
</reference>
<protein>
    <submittedName>
        <fullName evidence="3">Neuropeptide-like 3</fullName>
    </submittedName>
</protein>
<keyword evidence="1" id="KW-0732">Signal</keyword>
<feature type="chain" id="PRO_5042476082" evidence="1">
    <location>
        <begin position="17"/>
        <end position="87"/>
    </location>
</feature>
<proteinExistence type="predicted"/>
<evidence type="ECO:0000313" key="2">
    <source>
        <dbReference type="Proteomes" id="UP000694920"/>
    </source>
</evidence>
<dbReference type="Proteomes" id="UP000694920">
    <property type="component" value="Unplaced"/>
</dbReference>
<organism evidence="2 3">
    <name type="scientific">Cephus cinctus</name>
    <name type="common">Wheat stem sawfly</name>
    <dbReference type="NCBI Taxonomy" id="211228"/>
    <lineage>
        <taxon>Eukaryota</taxon>
        <taxon>Metazoa</taxon>
        <taxon>Ecdysozoa</taxon>
        <taxon>Arthropoda</taxon>
        <taxon>Hexapoda</taxon>
        <taxon>Insecta</taxon>
        <taxon>Pterygota</taxon>
        <taxon>Neoptera</taxon>
        <taxon>Endopterygota</taxon>
        <taxon>Hymenoptera</taxon>
        <taxon>Cephoidea</taxon>
        <taxon>Cephidae</taxon>
        <taxon>Cephus</taxon>
    </lineage>
</organism>
<feature type="signal peptide" evidence="1">
    <location>
        <begin position="1"/>
        <end position="16"/>
    </location>
</feature>
<name>A0AAJ7BPS1_CEPCN</name>
<dbReference type="RefSeq" id="XP_015590782.1">
    <property type="nucleotide sequence ID" value="XM_015735296.1"/>
</dbReference>
<gene>
    <name evidence="3" type="primary">LOC107265639</name>
</gene>
<keyword evidence="2" id="KW-1185">Reference proteome</keyword>
<dbReference type="KEGG" id="ccin:107265639"/>
<evidence type="ECO:0000256" key="1">
    <source>
        <dbReference type="SAM" id="SignalP"/>
    </source>
</evidence>
<dbReference type="AlphaFoldDB" id="A0AAJ7BPS1"/>
<sequence length="87" mass="8888">MFKLYVFLAILAFAMSAPAPAPAPGGLLPAVAAYSEPLVTATSSQYIARNYNTLAAAPLAYAAAPIAYSPYAVAPAYSAYAAAPVFL</sequence>
<accession>A0AAJ7BPS1</accession>
<evidence type="ECO:0000313" key="3">
    <source>
        <dbReference type="RefSeq" id="XP_015590782.1"/>
    </source>
</evidence>
<dbReference type="GeneID" id="107265639"/>